<feature type="region of interest" description="Disordered" evidence="1">
    <location>
        <begin position="205"/>
        <end position="240"/>
    </location>
</feature>
<dbReference type="EMBL" id="JARGEI010000026">
    <property type="protein sequence ID" value="KAJ8708470.1"/>
    <property type="molecule type" value="Genomic_DNA"/>
</dbReference>
<evidence type="ECO:0000313" key="2">
    <source>
        <dbReference type="EMBL" id="KAJ8708470.1"/>
    </source>
</evidence>
<comment type="caution">
    <text evidence="2">The sequence shown here is derived from an EMBL/GenBank/DDBJ whole genome shotgun (WGS) entry which is preliminary data.</text>
</comment>
<name>A0AAD7YAF1_MYTSE</name>
<proteinExistence type="predicted"/>
<evidence type="ECO:0000313" key="3">
    <source>
        <dbReference type="Proteomes" id="UP001231518"/>
    </source>
</evidence>
<dbReference type="Proteomes" id="UP001231518">
    <property type="component" value="Chromosome 25"/>
</dbReference>
<keyword evidence="3" id="KW-1185">Reference proteome</keyword>
<organism evidence="2 3">
    <name type="scientific">Mythimna separata</name>
    <name type="common">Oriental armyworm</name>
    <name type="synonym">Pseudaletia separata</name>
    <dbReference type="NCBI Taxonomy" id="271217"/>
    <lineage>
        <taxon>Eukaryota</taxon>
        <taxon>Metazoa</taxon>
        <taxon>Ecdysozoa</taxon>
        <taxon>Arthropoda</taxon>
        <taxon>Hexapoda</taxon>
        <taxon>Insecta</taxon>
        <taxon>Pterygota</taxon>
        <taxon>Neoptera</taxon>
        <taxon>Endopterygota</taxon>
        <taxon>Lepidoptera</taxon>
        <taxon>Glossata</taxon>
        <taxon>Ditrysia</taxon>
        <taxon>Noctuoidea</taxon>
        <taxon>Noctuidae</taxon>
        <taxon>Noctuinae</taxon>
        <taxon>Hadenini</taxon>
        <taxon>Mythimna</taxon>
    </lineage>
</organism>
<accession>A0AAD7YAF1</accession>
<reference evidence="2" key="1">
    <citation type="submission" date="2023-03" db="EMBL/GenBank/DDBJ databases">
        <title>Chromosome-level genomes of two armyworms, Mythimna separata and Mythimna loreyi, provide insights into the biosynthesis and reception of sex pheromones.</title>
        <authorList>
            <person name="Zhao H."/>
        </authorList>
    </citation>
    <scope>NUCLEOTIDE SEQUENCE</scope>
    <source>
        <strain evidence="2">BeijingLab</strain>
        <tissue evidence="2">Pupa</tissue>
    </source>
</reference>
<feature type="compositionally biased region" description="Pro residues" evidence="1">
    <location>
        <begin position="230"/>
        <end position="240"/>
    </location>
</feature>
<feature type="region of interest" description="Disordered" evidence="1">
    <location>
        <begin position="150"/>
        <end position="182"/>
    </location>
</feature>
<protein>
    <submittedName>
        <fullName evidence="2">Uncharacterized protein</fullName>
    </submittedName>
</protein>
<feature type="compositionally biased region" description="Polar residues" evidence="1">
    <location>
        <begin position="205"/>
        <end position="220"/>
    </location>
</feature>
<dbReference type="AlphaFoldDB" id="A0AAD7YAF1"/>
<sequence>MATSDAEMHSFESLMEWEADDPGDNIILTRIKQIIRNHLPRGWNEWKIRIFKKEELLGSEFDPQILNKIRFAIPTVDLARAFSPNCTSLKEKSYRDIKLKLLEWPLGIGLIVHPMSLAARVRGSAVQNELVLASIVEMKPLLKSREEADKELGGQVGHSDDEVSIPSTMTTSGRTKKPSRLDKLEQSQFKLEKMMEQFIKNFHPETQSCSASENEYTSQDSSEDEQNIPQPQPLSPKPWEAPIPIADDDFDWTPATKQQEPLIPAAKPHIAAQGAECQRLGDSTFNQIRYAEVQKKLHASPVFGPLKTNPILTAYGTSPNQDHLVRMDYTLVRMWQKSRDHRTKKKWVPSEGRISSSSSWCYSPINYPPIL</sequence>
<gene>
    <name evidence="2" type="ORF">PYW07_010595</name>
</gene>
<evidence type="ECO:0000256" key="1">
    <source>
        <dbReference type="SAM" id="MobiDB-lite"/>
    </source>
</evidence>